<comment type="caution">
    <text evidence="5">The sequence shown here is derived from an EMBL/GenBank/DDBJ whole genome shotgun (WGS) entry which is preliminary data.</text>
</comment>
<dbReference type="InterPro" id="IPR028082">
    <property type="entry name" value="Peripla_BP_I"/>
</dbReference>
<dbReference type="EMBL" id="JAASRO010000001">
    <property type="protein sequence ID" value="NIK61639.1"/>
    <property type="molecule type" value="Genomic_DNA"/>
</dbReference>
<dbReference type="PANTHER" id="PTHR30146">
    <property type="entry name" value="LACI-RELATED TRANSCRIPTIONAL REPRESSOR"/>
    <property type="match status" value="1"/>
</dbReference>
<evidence type="ECO:0000313" key="5">
    <source>
        <dbReference type="EMBL" id="NIK61639.1"/>
    </source>
</evidence>
<dbReference type="Proteomes" id="UP000555407">
    <property type="component" value="Unassembled WGS sequence"/>
</dbReference>
<evidence type="ECO:0000259" key="4">
    <source>
        <dbReference type="PROSITE" id="PS50932"/>
    </source>
</evidence>
<dbReference type="PANTHER" id="PTHR30146:SF153">
    <property type="entry name" value="LACTOSE OPERON REPRESSOR"/>
    <property type="match status" value="1"/>
</dbReference>
<dbReference type="SUPFAM" id="SSF47413">
    <property type="entry name" value="lambda repressor-like DNA-binding domains"/>
    <property type="match status" value="1"/>
</dbReference>
<dbReference type="Pfam" id="PF00356">
    <property type="entry name" value="LacI"/>
    <property type="match status" value="1"/>
</dbReference>
<keyword evidence="2" id="KW-0238">DNA-binding</keyword>
<dbReference type="Gene3D" id="3.40.50.2300">
    <property type="match status" value="2"/>
</dbReference>
<dbReference type="InterPro" id="IPR000843">
    <property type="entry name" value="HTH_LacI"/>
</dbReference>
<evidence type="ECO:0000256" key="2">
    <source>
        <dbReference type="ARBA" id="ARBA00023125"/>
    </source>
</evidence>
<gene>
    <name evidence="5" type="ORF">BJY22_007356</name>
</gene>
<dbReference type="CDD" id="cd01392">
    <property type="entry name" value="HTH_LacI"/>
    <property type="match status" value="1"/>
</dbReference>
<dbReference type="SUPFAM" id="SSF53822">
    <property type="entry name" value="Periplasmic binding protein-like I"/>
    <property type="match status" value="1"/>
</dbReference>
<keyword evidence="3" id="KW-0804">Transcription</keyword>
<dbReference type="RefSeq" id="WP_167216268.1">
    <property type="nucleotide sequence ID" value="NZ_JAASRO010000001.1"/>
</dbReference>
<dbReference type="Pfam" id="PF13377">
    <property type="entry name" value="Peripla_BP_3"/>
    <property type="match status" value="1"/>
</dbReference>
<feature type="domain" description="HTH lacI-type" evidence="4">
    <location>
        <begin position="15"/>
        <end position="69"/>
    </location>
</feature>
<dbReference type="GO" id="GO:0000976">
    <property type="term" value="F:transcription cis-regulatory region binding"/>
    <property type="evidence" value="ECO:0007669"/>
    <property type="project" value="TreeGrafter"/>
</dbReference>
<evidence type="ECO:0000256" key="1">
    <source>
        <dbReference type="ARBA" id="ARBA00023015"/>
    </source>
</evidence>
<accession>A0A7X6A5U1</accession>
<evidence type="ECO:0000313" key="6">
    <source>
        <dbReference type="Proteomes" id="UP000555407"/>
    </source>
</evidence>
<dbReference type="SMART" id="SM00354">
    <property type="entry name" value="HTH_LACI"/>
    <property type="match status" value="1"/>
</dbReference>
<name>A0A7X6A5U1_9ACTN</name>
<dbReference type="AlphaFoldDB" id="A0A7X6A5U1"/>
<sequence length="369" mass="39706">MTEPTPGRRRSSTGPTLADVAAHAGLSPATVSRVLADNYPVSRSAKQRVMNAVRELNYSANTHARALAAGARSKTIAFILADVRGQSFADAAHGVEQEAARQGWLSLIGTTQGDPDRELALVQLMREQRAGAVVLIGGVVEEAAEYRQKMTELARSLHAAGSLLVLCGRPALGDGVPAAVIEYDNENGAYALTSHLLAQGHKRILFLAGPKRQSTSNERLAGHRRALSDFGVPDEPRLIEHGVFTRASGYQLTRRRLAAGRDFTAVFAATDVVAAGVYAAAAEQRLTIPDDLSVVGYDDVELAQDLRPRLTTVHVPYEDLGRTAAQIAVDDQHLQEGWTGDHRLFKTHVVIRNSVKRPASPSQVDGHRG</sequence>
<keyword evidence="6" id="KW-1185">Reference proteome</keyword>
<dbReference type="CDD" id="cd06267">
    <property type="entry name" value="PBP1_LacI_sugar_binding-like"/>
    <property type="match status" value="1"/>
</dbReference>
<protein>
    <submittedName>
        <fullName evidence="5">LacI family transcriptional regulator</fullName>
    </submittedName>
</protein>
<evidence type="ECO:0000256" key="3">
    <source>
        <dbReference type="ARBA" id="ARBA00023163"/>
    </source>
</evidence>
<reference evidence="5 6" key="1">
    <citation type="submission" date="2020-03" db="EMBL/GenBank/DDBJ databases">
        <title>Sequencing the genomes of 1000 actinobacteria strains.</title>
        <authorList>
            <person name="Klenk H.-P."/>
        </authorList>
    </citation>
    <scope>NUCLEOTIDE SEQUENCE [LARGE SCALE GENOMIC DNA]</scope>
    <source>
        <strain evidence="5 6">DSM 45490</strain>
    </source>
</reference>
<dbReference type="InterPro" id="IPR010982">
    <property type="entry name" value="Lambda_DNA-bd_dom_sf"/>
</dbReference>
<organism evidence="5 6">
    <name type="scientific">Kribbella shirazensis</name>
    <dbReference type="NCBI Taxonomy" id="1105143"/>
    <lineage>
        <taxon>Bacteria</taxon>
        <taxon>Bacillati</taxon>
        <taxon>Actinomycetota</taxon>
        <taxon>Actinomycetes</taxon>
        <taxon>Propionibacteriales</taxon>
        <taxon>Kribbellaceae</taxon>
        <taxon>Kribbella</taxon>
    </lineage>
</organism>
<keyword evidence="1" id="KW-0805">Transcription regulation</keyword>
<proteinExistence type="predicted"/>
<dbReference type="PROSITE" id="PS50932">
    <property type="entry name" value="HTH_LACI_2"/>
    <property type="match status" value="1"/>
</dbReference>
<dbReference type="Gene3D" id="1.10.260.40">
    <property type="entry name" value="lambda repressor-like DNA-binding domains"/>
    <property type="match status" value="1"/>
</dbReference>
<dbReference type="GO" id="GO:0003700">
    <property type="term" value="F:DNA-binding transcription factor activity"/>
    <property type="evidence" value="ECO:0007669"/>
    <property type="project" value="TreeGrafter"/>
</dbReference>
<dbReference type="InterPro" id="IPR046335">
    <property type="entry name" value="LacI/GalR-like_sensor"/>
</dbReference>